<name>K2NJM7_TRYCR</name>
<accession>K2NJM7</accession>
<comment type="caution">
    <text evidence="2">The sequence shown here is derived from an EMBL/GenBank/DDBJ whole genome shotgun (WGS) entry which is preliminary data.</text>
</comment>
<evidence type="ECO:0000313" key="2">
    <source>
        <dbReference type="EMBL" id="EKF39590.1"/>
    </source>
</evidence>
<dbReference type="SUPFAM" id="SSF47954">
    <property type="entry name" value="Cyclin-like"/>
    <property type="match status" value="1"/>
</dbReference>
<reference evidence="2 3" key="1">
    <citation type="journal article" date="2012" name="BMC Genomics">
        <title>Comparative genomic analysis of human infective Trypanosoma cruzi lineages with the bat-restricted subspecies T. cruzi marinkellei.</title>
        <authorList>
            <person name="Franzen O."/>
            <person name="Talavera-Lopez C."/>
            <person name="Ochaya S."/>
            <person name="Butler C.E."/>
            <person name="Messenger L.A."/>
            <person name="Lewis M.D."/>
            <person name="Llewellyn M.S."/>
            <person name="Marinkelle C.J."/>
            <person name="Tyler K.M."/>
            <person name="Miles M.A."/>
            <person name="Andersson B."/>
        </authorList>
    </citation>
    <scope>NUCLEOTIDE SEQUENCE [LARGE SCALE GENOMIC DNA]</scope>
    <source>
        <strain evidence="2 3">B7</strain>
    </source>
</reference>
<gene>
    <name evidence="2" type="ORF">MOQ_000178</name>
</gene>
<feature type="compositionally biased region" description="Low complexity" evidence="1">
    <location>
        <begin position="762"/>
        <end position="774"/>
    </location>
</feature>
<dbReference type="Gene3D" id="1.10.472.10">
    <property type="entry name" value="Cyclin-like"/>
    <property type="match status" value="1"/>
</dbReference>
<organism evidence="2 3">
    <name type="scientific">Trypanosoma cruzi marinkellei</name>
    <dbReference type="NCBI Taxonomy" id="85056"/>
    <lineage>
        <taxon>Eukaryota</taxon>
        <taxon>Discoba</taxon>
        <taxon>Euglenozoa</taxon>
        <taxon>Kinetoplastea</taxon>
        <taxon>Metakinetoplastina</taxon>
        <taxon>Trypanosomatida</taxon>
        <taxon>Trypanosomatidae</taxon>
        <taxon>Trypanosoma</taxon>
        <taxon>Schizotrypanum</taxon>
    </lineage>
</organism>
<dbReference type="CDD" id="cd20558">
    <property type="entry name" value="CYCLIN_ScPCL7-like"/>
    <property type="match status" value="1"/>
</dbReference>
<evidence type="ECO:0000256" key="1">
    <source>
        <dbReference type="SAM" id="MobiDB-lite"/>
    </source>
</evidence>
<evidence type="ECO:0008006" key="4">
    <source>
        <dbReference type="Google" id="ProtNLM"/>
    </source>
</evidence>
<dbReference type="PANTHER" id="PTHR15615:SF108">
    <property type="entry name" value="PROTEIN CNPPD1"/>
    <property type="match status" value="1"/>
</dbReference>
<dbReference type="PANTHER" id="PTHR15615">
    <property type="match status" value="1"/>
</dbReference>
<dbReference type="EMBL" id="AHKC01000702">
    <property type="protein sequence ID" value="EKF39590.1"/>
    <property type="molecule type" value="Genomic_DNA"/>
</dbReference>
<evidence type="ECO:0000313" key="3">
    <source>
        <dbReference type="Proteomes" id="UP000007350"/>
    </source>
</evidence>
<dbReference type="GO" id="GO:0019901">
    <property type="term" value="F:protein kinase binding"/>
    <property type="evidence" value="ECO:0007669"/>
    <property type="project" value="InterPro"/>
</dbReference>
<feature type="compositionally biased region" description="Polar residues" evidence="1">
    <location>
        <begin position="663"/>
        <end position="694"/>
    </location>
</feature>
<dbReference type="AlphaFoldDB" id="K2NJM7"/>
<dbReference type="OrthoDB" id="337735at2759"/>
<sequence length="805" mass="90483">MTIEQIILTIHAIYDLPREMQQLDPRREQLELFVQPVVNYNYRGRRVKLLPLGESVMPFSSSSILFKRERFILDLGNITTPYASPKCTLPSISPHTSPWRRWYPTAGEEINEEDDSDNETSQQHHHHNNNNNNNNNNNTKRNMIHGNQVLLQYPSTLGFSTTLDVMVGVRQHRIGSSVVRCITVGPNADTHADGAGFFSVAIEEVRKKKTVTRVVGLSVGGVILSISVNPNDDKDSVLGRLIEDKNRYLATCGENPALEKVDVAAMLLEGFSEEEIYQHMRLLVDPDYYLRRLENLLTLYPTQGSTEWRQSGVLLQKYASREEELMRRANLEIGPECSSVSARHRLLAYRYKYHLSEQTVRECLQSVLGEEIHETLVTEPEVVFELLTKKFGMEPRPTSYLFPARKYKPDRRTFFFETLHFLVNNSGENLRDVALASRNRRAPFTMSPCERPLQFGTSNVRPSESPSEIEILRDKYAPEFSQIVPSIANALQAVVERNRKLAQLVKEDVNFIIFQQQGLHPQVSFHNFVHRTAEYTFISPSSLLGAIIYLDRLCLRHPNLIITEKNVLRLFLTSVRVASKTLELRSINNRHFAEVFGLDTKSLNLLEEAFIKRLVFDFFLSPEEFGDYARLLQPSNSYYCRTLSAHCGYASTGGVKDEKAIPESSTTQYFQDTPSNNTSNAQNPPATNPLGTDRQTNIQENIIDDRETGGNAVTNVSQGTSCAQGVGPIEHNSRVEASSKKQLIGMGGSGACGLNYLSGSDNNNSSSSNNNNNNTVTTVGGDRGDASRVVAGGLSQAERQDKLVV</sequence>
<dbReference type="InterPro" id="IPR013922">
    <property type="entry name" value="Cyclin_PHO80-like"/>
</dbReference>
<dbReference type="InterPro" id="IPR036915">
    <property type="entry name" value="Cyclin-like_sf"/>
</dbReference>
<dbReference type="Pfam" id="PF08613">
    <property type="entry name" value="Cyclin"/>
    <property type="match status" value="1"/>
</dbReference>
<dbReference type="Proteomes" id="UP000007350">
    <property type="component" value="Unassembled WGS sequence"/>
</dbReference>
<feature type="region of interest" description="Disordered" evidence="1">
    <location>
        <begin position="762"/>
        <end position="787"/>
    </location>
</feature>
<protein>
    <recommendedName>
        <fullName evidence="4">Cyclin 11</fullName>
    </recommendedName>
</protein>
<feature type="compositionally biased region" description="Low complexity" evidence="1">
    <location>
        <begin position="129"/>
        <end position="138"/>
    </location>
</feature>
<feature type="region of interest" description="Disordered" evidence="1">
    <location>
        <begin position="110"/>
        <end position="141"/>
    </location>
</feature>
<feature type="region of interest" description="Disordered" evidence="1">
    <location>
        <begin position="662"/>
        <end position="694"/>
    </location>
</feature>
<keyword evidence="3" id="KW-1185">Reference proteome</keyword>
<proteinExistence type="predicted"/>